<reference evidence="2" key="1">
    <citation type="journal article" date="2017" name="Nat. Commun.">
        <title>The North American bullfrog draft genome provides insight into hormonal regulation of long noncoding RNA.</title>
        <authorList>
            <person name="Hammond S.A."/>
            <person name="Warren R.L."/>
            <person name="Vandervalk B.P."/>
            <person name="Kucuk E."/>
            <person name="Khan H."/>
            <person name="Gibb E.A."/>
            <person name="Pandoh P."/>
            <person name="Kirk H."/>
            <person name="Zhao Y."/>
            <person name="Jones M."/>
            <person name="Mungall A.J."/>
            <person name="Coope R."/>
            <person name="Pleasance S."/>
            <person name="Moore R.A."/>
            <person name="Holt R.A."/>
            <person name="Round J.M."/>
            <person name="Ohora S."/>
            <person name="Walle B.V."/>
            <person name="Veldhoen N."/>
            <person name="Helbing C.C."/>
            <person name="Birol I."/>
        </authorList>
    </citation>
    <scope>NUCLEOTIDE SEQUENCE [LARGE SCALE GENOMIC DNA]</scope>
</reference>
<name>A0A2G9RZH0_AQUCT</name>
<dbReference type="AlphaFoldDB" id="A0A2G9RZH0"/>
<organism evidence="1 2">
    <name type="scientific">Aquarana catesbeiana</name>
    <name type="common">American bullfrog</name>
    <name type="synonym">Rana catesbeiana</name>
    <dbReference type="NCBI Taxonomy" id="8400"/>
    <lineage>
        <taxon>Eukaryota</taxon>
        <taxon>Metazoa</taxon>
        <taxon>Chordata</taxon>
        <taxon>Craniata</taxon>
        <taxon>Vertebrata</taxon>
        <taxon>Euteleostomi</taxon>
        <taxon>Amphibia</taxon>
        <taxon>Batrachia</taxon>
        <taxon>Anura</taxon>
        <taxon>Neobatrachia</taxon>
        <taxon>Ranoidea</taxon>
        <taxon>Ranidae</taxon>
        <taxon>Aquarana</taxon>
    </lineage>
</organism>
<sequence>MSLLYWSSPYIGLLPYIQVSIKVPPYIQVPNRAPLTSGSTS</sequence>
<gene>
    <name evidence="1" type="ORF">AB205_0088020</name>
</gene>
<accession>A0A2G9RZH0</accession>
<evidence type="ECO:0000313" key="1">
    <source>
        <dbReference type="EMBL" id="PIO33205.1"/>
    </source>
</evidence>
<evidence type="ECO:0000313" key="2">
    <source>
        <dbReference type="Proteomes" id="UP000228934"/>
    </source>
</evidence>
<keyword evidence="2" id="KW-1185">Reference proteome</keyword>
<dbReference type="EMBL" id="KV927250">
    <property type="protein sequence ID" value="PIO33205.1"/>
    <property type="molecule type" value="Genomic_DNA"/>
</dbReference>
<dbReference type="Proteomes" id="UP000228934">
    <property type="component" value="Unassembled WGS sequence"/>
</dbReference>
<proteinExistence type="predicted"/>
<protein>
    <submittedName>
        <fullName evidence="1">Uncharacterized protein</fullName>
    </submittedName>
</protein>